<reference evidence="2 3" key="1">
    <citation type="submission" date="2019-05" db="EMBL/GenBank/DDBJ databases">
        <title>Streptomyces marianii sp. nov., a novel marine actinomycete from southern coast of India.</title>
        <authorList>
            <person name="Iniyan A.M."/>
            <person name="Wink J."/>
            <person name="Ramprasad E."/>
            <person name="Ramana C.V."/>
            <person name="Bunk B."/>
            <person name="Sproer C."/>
            <person name="Joseph F.-J.R.S."/>
            <person name="Vincent S.G.P."/>
        </authorList>
    </citation>
    <scope>NUCLEOTIDE SEQUENCE [LARGE SCALE GENOMIC DNA]</scope>
    <source>
        <strain evidence="2 3">ICN19</strain>
    </source>
</reference>
<dbReference type="OrthoDB" id="4203915at2"/>
<dbReference type="AlphaFoldDB" id="A0A5R9E5D5"/>
<sequence length="201" mass="20851">MSADAPAGEEQGSRLAGGCVAVVLVGGSLFTLVQAVPESAYVLIGAAGTVGVQRARAWNARRREPAAEEEQPEPVDIVATLHEAADPGRSVLLTQIQKVAGLPNTRAVRALLGEAGIRTRGVRTPAGNGPGVHHEDIPPPLSPESDTPSEGCLCSSGANANTNNESGEGAREGLRVELIGQAGARIIDPNEARRRHEVRAR</sequence>
<name>A0A5R9E5D5_9ACTN</name>
<feature type="compositionally biased region" description="Polar residues" evidence="1">
    <location>
        <begin position="156"/>
        <end position="166"/>
    </location>
</feature>
<keyword evidence="3" id="KW-1185">Reference proteome</keyword>
<dbReference type="Proteomes" id="UP000305921">
    <property type="component" value="Unassembled WGS sequence"/>
</dbReference>
<comment type="caution">
    <text evidence="2">The sequence shown here is derived from an EMBL/GenBank/DDBJ whole genome shotgun (WGS) entry which is preliminary data.</text>
</comment>
<evidence type="ECO:0000313" key="3">
    <source>
        <dbReference type="Proteomes" id="UP000305921"/>
    </source>
</evidence>
<dbReference type="RefSeq" id="WP_138052893.1">
    <property type="nucleotide sequence ID" value="NZ_VAWE01000001.1"/>
</dbReference>
<protein>
    <submittedName>
        <fullName evidence="2">Uncharacterized protein</fullName>
    </submittedName>
</protein>
<evidence type="ECO:0000313" key="2">
    <source>
        <dbReference type="EMBL" id="TLQ43474.1"/>
    </source>
</evidence>
<proteinExistence type="predicted"/>
<feature type="region of interest" description="Disordered" evidence="1">
    <location>
        <begin position="121"/>
        <end position="173"/>
    </location>
</feature>
<evidence type="ECO:0000256" key="1">
    <source>
        <dbReference type="SAM" id="MobiDB-lite"/>
    </source>
</evidence>
<gene>
    <name evidence="2" type="ORF">FEF34_10240</name>
</gene>
<accession>A0A5R9E5D5</accession>
<feature type="compositionally biased region" description="Basic and acidic residues" evidence="1">
    <location>
        <begin position="188"/>
        <end position="201"/>
    </location>
</feature>
<feature type="region of interest" description="Disordered" evidence="1">
    <location>
        <begin position="182"/>
        <end position="201"/>
    </location>
</feature>
<organism evidence="2 3">
    <name type="scientific">Streptomyces marianii</name>
    <dbReference type="NCBI Taxonomy" id="1817406"/>
    <lineage>
        <taxon>Bacteria</taxon>
        <taxon>Bacillati</taxon>
        <taxon>Actinomycetota</taxon>
        <taxon>Actinomycetes</taxon>
        <taxon>Kitasatosporales</taxon>
        <taxon>Streptomycetaceae</taxon>
        <taxon>Streptomyces</taxon>
    </lineage>
</organism>
<dbReference type="EMBL" id="VAWE01000001">
    <property type="protein sequence ID" value="TLQ43474.1"/>
    <property type="molecule type" value="Genomic_DNA"/>
</dbReference>